<evidence type="ECO:0000313" key="3">
    <source>
        <dbReference type="Proteomes" id="UP000039865"/>
    </source>
</evidence>
<evidence type="ECO:0000313" key="2">
    <source>
        <dbReference type="EMBL" id="CDW75468.1"/>
    </source>
</evidence>
<feature type="compositionally biased region" description="Polar residues" evidence="1">
    <location>
        <begin position="1"/>
        <end position="29"/>
    </location>
</feature>
<name>A0A078A1X0_STYLE</name>
<keyword evidence="3" id="KW-1185">Reference proteome</keyword>
<dbReference type="AlphaFoldDB" id="A0A078A1X0"/>
<sequence>MSTNINQVNNNFASSGNKKQQNLISSVLVNKQKEDNMSGQGVTIGNKRPFDQQKPHKMYQINKIHEMLKGFPIQPVTQQLPQTQNPYQFLNDALNVRGVRRNQGSSHMGGYLMNNGGLRNSLK</sequence>
<gene>
    <name evidence="2" type="primary">Contig8444.g9005</name>
    <name evidence="2" type="ORF">STYLEM_4458</name>
</gene>
<dbReference type="InParanoid" id="A0A078A1X0"/>
<dbReference type="EMBL" id="CCKQ01004320">
    <property type="protein sequence ID" value="CDW75468.1"/>
    <property type="molecule type" value="Genomic_DNA"/>
</dbReference>
<protein>
    <submittedName>
        <fullName evidence="2">Uncharacterized protein</fullName>
    </submittedName>
</protein>
<reference evidence="2 3" key="1">
    <citation type="submission" date="2014-06" db="EMBL/GenBank/DDBJ databases">
        <authorList>
            <person name="Swart Estienne"/>
        </authorList>
    </citation>
    <scope>NUCLEOTIDE SEQUENCE [LARGE SCALE GENOMIC DNA]</scope>
    <source>
        <strain evidence="2 3">130c</strain>
    </source>
</reference>
<feature type="region of interest" description="Disordered" evidence="1">
    <location>
        <begin position="1"/>
        <end position="52"/>
    </location>
</feature>
<organism evidence="2 3">
    <name type="scientific">Stylonychia lemnae</name>
    <name type="common">Ciliate</name>
    <dbReference type="NCBI Taxonomy" id="5949"/>
    <lineage>
        <taxon>Eukaryota</taxon>
        <taxon>Sar</taxon>
        <taxon>Alveolata</taxon>
        <taxon>Ciliophora</taxon>
        <taxon>Intramacronucleata</taxon>
        <taxon>Spirotrichea</taxon>
        <taxon>Stichotrichia</taxon>
        <taxon>Sporadotrichida</taxon>
        <taxon>Oxytrichidae</taxon>
        <taxon>Stylonychinae</taxon>
        <taxon>Stylonychia</taxon>
    </lineage>
</organism>
<dbReference type="Proteomes" id="UP000039865">
    <property type="component" value="Unassembled WGS sequence"/>
</dbReference>
<proteinExistence type="predicted"/>
<evidence type="ECO:0000256" key="1">
    <source>
        <dbReference type="SAM" id="MobiDB-lite"/>
    </source>
</evidence>
<accession>A0A078A1X0</accession>